<evidence type="ECO:0000313" key="2">
    <source>
        <dbReference type="EMBL" id="CAL1538764.1"/>
    </source>
</evidence>
<dbReference type="PANTHER" id="PTHR12155">
    <property type="entry name" value="SCHLAFEN"/>
    <property type="match status" value="1"/>
</dbReference>
<sequence>MEGEDTPTDISSKMQHQYFLKFEYMPCDEDQTHEFKAHKLLSVEDLPRYKIENDLGQSKCKSVSRNLCAFLNTELGGTLYCGVNDNGQIKGLKFTQYQRDHFSGALSDLFSRYTPKVSPDRYKLRFVPVLLPDTNEKDRDELAMLTARVCHDGDLTRVPHLFRSIEGCWCEKDCRAQRDLGIGISRYVIEINIKPWDYDDPSNEGIGKVVNAFPIYSNEEGRAVFRRQGSTTTYQFDEVANIAYFVANARCHQVIADLHKKIELTIASIASKLRTR</sequence>
<protein>
    <recommendedName>
        <fullName evidence="1">Schlafen AlbA-2 domain-containing protein</fullName>
    </recommendedName>
</protein>
<dbReference type="InterPro" id="IPR029684">
    <property type="entry name" value="Schlafen"/>
</dbReference>
<comment type="caution">
    <text evidence="2">The sequence shown here is derived from an EMBL/GenBank/DDBJ whole genome shotgun (WGS) entry which is preliminary data.</text>
</comment>
<reference evidence="2 3" key="1">
    <citation type="submission" date="2024-04" db="EMBL/GenBank/DDBJ databases">
        <authorList>
            <consortium name="Genoscope - CEA"/>
            <person name="William W."/>
        </authorList>
    </citation>
    <scope>NUCLEOTIDE SEQUENCE [LARGE SCALE GENOMIC DNA]</scope>
</reference>
<organism evidence="2 3">
    <name type="scientific">Lymnaea stagnalis</name>
    <name type="common">Great pond snail</name>
    <name type="synonym">Helix stagnalis</name>
    <dbReference type="NCBI Taxonomy" id="6523"/>
    <lineage>
        <taxon>Eukaryota</taxon>
        <taxon>Metazoa</taxon>
        <taxon>Spiralia</taxon>
        <taxon>Lophotrochozoa</taxon>
        <taxon>Mollusca</taxon>
        <taxon>Gastropoda</taxon>
        <taxon>Heterobranchia</taxon>
        <taxon>Euthyneura</taxon>
        <taxon>Panpulmonata</taxon>
        <taxon>Hygrophila</taxon>
        <taxon>Lymnaeoidea</taxon>
        <taxon>Lymnaeidae</taxon>
        <taxon>Lymnaea</taxon>
    </lineage>
</organism>
<dbReference type="EMBL" id="CAXITT010000311">
    <property type="protein sequence ID" value="CAL1538764.1"/>
    <property type="molecule type" value="Genomic_DNA"/>
</dbReference>
<evidence type="ECO:0000259" key="1">
    <source>
        <dbReference type="Pfam" id="PF04326"/>
    </source>
</evidence>
<keyword evidence="3" id="KW-1185">Reference proteome</keyword>
<dbReference type="Pfam" id="PF04326">
    <property type="entry name" value="SLFN_AlbA_2"/>
    <property type="match status" value="1"/>
</dbReference>
<gene>
    <name evidence="2" type="ORF">GSLYS_00012585001</name>
</gene>
<name>A0AAV2HX69_LYMST</name>
<dbReference type="InterPro" id="IPR007421">
    <property type="entry name" value="Schlafen_AlbA_2_dom"/>
</dbReference>
<evidence type="ECO:0000313" key="3">
    <source>
        <dbReference type="Proteomes" id="UP001497497"/>
    </source>
</evidence>
<dbReference type="Gene3D" id="3.30.950.30">
    <property type="entry name" value="Schlafen, AAA domain"/>
    <property type="match status" value="1"/>
</dbReference>
<accession>A0AAV2HX69</accession>
<dbReference type="Proteomes" id="UP001497497">
    <property type="component" value="Unassembled WGS sequence"/>
</dbReference>
<proteinExistence type="predicted"/>
<dbReference type="PANTHER" id="PTHR12155:SF41">
    <property type="entry name" value="SCHLAFEN ALBA-2 DOMAIN-CONTAINING PROTEIN"/>
    <property type="match status" value="1"/>
</dbReference>
<dbReference type="InterPro" id="IPR038461">
    <property type="entry name" value="Schlafen_AlbA_2_dom_sf"/>
</dbReference>
<feature type="non-terminal residue" evidence="2">
    <location>
        <position position="276"/>
    </location>
</feature>
<dbReference type="AlphaFoldDB" id="A0AAV2HX69"/>
<feature type="domain" description="Schlafen AlbA-2" evidence="1">
    <location>
        <begin position="29"/>
        <end position="125"/>
    </location>
</feature>